<dbReference type="InterPro" id="IPR054511">
    <property type="entry name" value="RIP_P131-like"/>
</dbReference>
<dbReference type="Gene3D" id="1.20.120.950">
    <property type="entry name" value="Uncharacterised protein DUF5062"/>
    <property type="match status" value="1"/>
</dbReference>
<dbReference type="Proteomes" id="UP000225139">
    <property type="component" value="Segment"/>
</dbReference>
<proteinExistence type="predicted"/>
<accession>A0A1C9EG95</accession>
<protein>
    <submittedName>
        <fullName evidence="1">Archaeal structural protein</fullName>
    </submittedName>
</protein>
<reference evidence="1" key="1">
    <citation type="submission" date="2016-07" db="EMBL/GenBank/DDBJ databases">
        <authorList>
            <person name="Vestergaard G."/>
            <person name="Garrett R.A."/>
        </authorList>
    </citation>
    <scope>NUCLEOTIDE SEQUENCE [LARGE SCALE GENOMIC DNA]</scope>
    <source>
        <strain evidence="1">ATV.v1</strain>
    </source>
</reference>
<name>A0A1C9EG95_ATV</name>
<sequence>MLHPQKYETHVLDDLMEFYEGVIGYPEIDLRLAGEEAWLKGVNPELAEAVKKIIKTIRRYLEGSPYDGSEKPIPRYIIAEIFSQIAPEVQLLVNALDTEGKYGFLKHIKKLNLNSLAMLSKNYNENDKLWKELENEGYVYLE</sequence>
<dbReference type="EMBL" id="KX607102">
    <property type="protein sequence ID" value="AON96520.1"/>
    <property type="molecule type" value="Genomic_DNA"/>
</dbReference>
<evidence type="ECO:0000313" key="1">
    <source>
        <dbReference type="EMBL" id="AON96520.1"/>
    </source>
</evidence>
<organism evidence="1">
    <name type="scientific">Acidianus two-tailed phage variant 1</name>
    <dbReference type="NCBI Taxonomy" id="1898550"/>
    <lineage>
        <taxon>Viruses</taxon>
        <taxon>Viruses incertae sedis</taxon>
        <taxon>Bicaudaviridae</taxon>
        <taxon>Bicaudavirus</taxon>
        <taxon>Acidianus two-tailed virus</taxon>
    </lineage>
</organism>
<dbReference type="FunFam" id="1.20.120.950:FF:000001">
    <property type="entry name" value="Archaeal structural protein"/>
    <property type="match status" value="1"/>
</dbReference>
<dbReference type="Pfam" id="PF22238">
    <property type="entry name" value="RIP_P131-like"/>
    <property type="match status" value="1"/>
</dbReference>